<keyword evidence="1" id="KW-1133">Transmembrane helix</keyword>
<reference evidence="2 3" key="1">
    <citation type="submission" date="2017-08" db="EMBL/GenBank/DDBJ databases">
        <title>Acidophilic green algal genome provides insights into adaptation to an acidic environment.</title>
        <authorList>
            <person name="Hirooka S."/>
            <person name="Hirose Y."/>
            <person name="Kanesaki Y."/>
            <person name="Higuchi S."/>
            <person name="Fujiwara T."/>
            <person name="Onuma R."/>
            <person name="Era A."/>
            <person name="Ohbayashi R."/>
            <person name="Uzuka A."/>
            <person name="Nozaki H."/>
            <person name="Yoshikawa H."/>
            <person name="Miyagishima S.Y."/>
        </authorList>
    </citation>
    <scope>NUCLEOTIDE SEQUENCE [LARGE SCALE GENOMIC DNA]</scope>
    <source>
        <strain evidence="2 3">NIES-2499</strain>
    </source>
</reference>
<evidence type="ECO:0000313" key="2">
    <source>
        <dbReference type="EMBL" id="GAX78523.1"/>
    </source>
</evidence>
<comment type="caution">
    <text evidence="2">The sequence shown here is derived from an EMBL/GenBank/DDBJ whole genome shotgun (WGS) entry which is preliminary data.</text>
</comment>
<gene>
    <name evidence="2" type="ORF">CEUSTIGMA_g5963.t1</name>
</gene>
<dbReference type="OrthoDB" id="548126at2759"/>
<proteinExistence type="predicted"/>
<dbReference type="AlphaFoldDB" id="A0A250X617"/>
<evidence type="ECO:0000256" key="1">
    <source>
        <dbReference type="SAM" id="Phobius"/>
    </source>
</evidence>
<keyword evidence="1" id="KW-0472">Membrane</keyword>
<sequence length="278" mass="30754">MAVYDADTDEFEVEDVCEESEGEEEPSCSVSGSLLDNSLGIGRVFIVSTARTTGGHRPSCTFEGQLYEVCVSSSGGAYLQKVLQGEEPEPLSLSLRYEPPSPKFSRLHPALTSYRVKLLQGDHFIYLHRGLPKVCLVDRQARCLSWGQLQLIMRDTQQLNAVLAVLRHADVQHRTVWPPQVSMLWLGAGNSESALGTWSEEEDMIQGSNSEVHATNEGGHRSISSSWWTNPIWHSASGHKSEWLAFLSPATMLLAVGSAVVVSSIFWRSYHRGGPLRE</sequence>
<dbReference type="Proteomes" id="UP000232323">
    <property type="component" value="Unassembled WGS sequence"/>
</dbReference>
<evidence type="ECO:0000313" key="3">
    <source>
        <dbReference type="Proteomes" id="UP000232323"/>
    </source>
</evidence>
<protein>
    <submittedName>
        <fullName evidence="2">Uncharacterized protein</fullName>
    </submittedName>
</protein>
<accession>A0A250X617</accession>
<name>A0A250X617_9CHLO</name>
<keyword evidence="1" id="KW-0812">Transmembrane</keyword>
<keyword evidence="3" id="KW-1185">Reference proteome</keyword>
<organism evidence="2 3">
    <name type="scientific">Chlamydomonas eustigma</name>
    <dbReference type="NCBI Taxonomy" id="1157962"/>
    <lineage>
        <taxon>Eukaryota</taxon>
        <taxon>Viridiplantae</taxon>
        <taxon>Chlorophyta</taxon>
        <taxon>core chlorophytes</taxon>
        <taxon>Chlorophyceae</taxon>
        <taxon>CS clade</taxon>
        <taxon>Chlamydomonadales</taxon>
        <taxon>Chlamydomonadaceae</taxon>
        <taxon>Chlamydomonas</taxon>
    </lineage>
</organism>
<dbReference type="EMBL" id="BEGY01000033">
    <property type="protein sequence ID" value="GAX78523.1"/>
    <property type="molecule type" value="Genomic_DNA"/>
</dbReference>
<feature type="transmembrane region" description="Helical" evidence="1">
    <location>
        <begin position="243"/>
        <end position="267"/>
    </location>
</feature>